<evidence type="ECO:0000256" key="3">
    <source>
        <dbReference type="ARBA" id="ARBA00012438"/>
    </source>
</evidence>
<dbReference type="SMART" id="SM00387">
    <property type="entry name" value="HATPase_c"/>
    <property type="match status" value="1"/>
</dbReference>
<dbReference type="GO" id="GO:0005886">
    <property type="term" value="C:plasma membrane"/>
    <property type="evidence" value="ECO:0007669"/>
    <property type="project" value="TreeGrafter"/>
</dbReference>
<dbReference type="Proteomes" id="UP000199331">
    <property type="component" value="Unassembled WGS sequence"/>
</dbReference>
<dbReference type="GO" id="GO:0000155">
    <property type="term" value="F:phosphorelay sensor kinase activity"/>
    <property type="evidence" value="ECO:0007669"/>
    <property type="project" value="InterPro"/>
</dbReference>
<dbReference type="InterPro" id="IPR036097">
    <property type="entry name" value="HisK_dim/P_sf"/>
</dbReference>
<dbReference type="EMBL" id="FOWZ01000004">
    <property type="protein sequence ID" value="SFP31275.1"/>
    <property type="molecule type" value="Genomic_DNA"/>
</dbReference>
<feature type="domain" description="Histidine kinase" evidence="11">
    <location>
        <begin position="211"/>
        <end position="425"/>
    </location>
</feature>
<dbReference type="CDD" id="cd00075">
    <property type="entry name" value="HATPase"/>
    <property type="match status" value="1"/>
</dbReference>
<keyword evidence="5" id="KW-0808">Transferase</keyword>
<evidence type="ECO:0000256" key="7">
    <source>
        <dbReference type="ARBA" id="ARBA00022777"/>
    </source>
</evidence>
<keyword evidence="6 10" id="KW-0812">Transmembrane</keyword>
<dbReference type="Gene3D" id="1.10.287.130">
    <property type="match status" value="1"/>
</dbReference>
<proteinExistence type="predicted"/>
<dbReference type="PRINTS" id="PR00344">
    <property type="entry name" value="BCTRLSENSOR"/>
</dbReference>
<keyword evidence="4" id="KW-0597">Phosphoprotein</keyword>
<feature type="transmembrane region" description="Helical" evidence="10">
    <location>
        <begin position="129"/>
        <end position="149"/>
    </location>
</feature>
<keyword evidence="13" id="KW-1185">Reference proteome</keyword>
<dbReference type="STRING" id="604088.SAMN04488060_2280"/>
<reference evidence="13" key="1">
    <citation type="submission" date="2016-10" db="EMBL/GenBank/DDBJ databases">
        <authorList>
            <person name="Varghese N."/>
            <person name="Submissions S."/>
        </authorList>
    </citation>
    <scope>NUCLEOTIDE SEQUENCE [LARGE SCALE GENOMIC DNA]</scope>
    <source>
        <strain evidence="13">CGMCC 1.7715</strain>
    </source>
</reference>
<dbReference type="AlphaFoldDB" id="A0A1I5PB50"/>
<keyword evidence="9 10" id="KW-0472">Membrane</keyword>
<evidence type="ECO:0000256" key="1">
    <source>
        <dbReference type="ARBA" id="ARBA00000085"/>
    </source>
</evidence>
<name>A0A1I5PB50_9SPHN</name>
<gene>
    <name evidence="12" type="ORF">SAMN04488060_2280</name>
</gene>
<evidence type="ECO:0000256" key="8">
    <source>
        <dbReference type="ARBA" id="ARBA00022989"/>
    </source>
</evidence>
<dbReference type="PANTHER" id="PTHR45436:SF8">
    <property type="entry name" value="HISTIDINE KINASE"/>
    <property type="match status" value="1"/>
</dbReference>
<dbReference type="InterPro" id="IPR036890">
    <property type="entry name" value="HATPase_C_sf"/>
</dbReference>
<dbReference type="InterPro" id="IPR003594">
    <property type="entry name" value="HATPase_dom"/>
</dbReference>
<comment type="catalytic activity">
    <reaction evidence="1">
        <text>ATP + protein L-histidine = ADP + protein N-phospho-L-histidine.</text>
        <dbReference type="EC" id="2.7.13.3"/>
    </reaction>
</comment>
<evidence type="ECO:0000256" key="10">
    <source>
        <dbReference type="SAM" id="Phobius"/>
    </source>
</evidence>
<evidence type="ECO:0000256" key="9">
    <source>
        <dbReference type="ARBA" id="ARBA00023136"/>
    </source>
</evidence>
<keyword evidence="8 10" id="KW-1133">Transmembrane helix</keyword>
<evidence type="ECO:0000256" key="5">
    <source>
        <dbReference type="ARBA" id="ARBA00022679"/>
    </source>
</evidence>
<dbReference type="Gene3D" id="3.30.565.10">
    <property type="entry name" value="Histidine kinase-like ATPase, C-terminal domain"/>
    <property type="match status" value="1"/>
</dbReference>
<dbReference type="PROSITE" id="PS50109">
    <property type="entry name" value="HIS_KIN"/>
    <property type="match status" value="1"/>
</dbReference>
<dbReference type="SUPFAM" id="SSF55874">
    <property type="entry name" value="ATPase domain of HSP90 chaperone/DNA topoisomerase II/histidine kinase"/>
    <property type="match status" value="1"/>
</dbReference>
<dbReference type="EC" id="2.7.13.3" evidence="3"/>
<dbReference type="InterPro" id="IPR004358">
    <property type="entry name" value="Sig_transdc_His_kin-like_C"/>
</dbReference>
<keyword evidence="7 12" id="KW-0418">Kinase</keyword>
<dbReference type="PANTHER" id="PTHR45436">
    <property type="entry name" value="SENSOR HISTIDINE KINASE YKOH"/>
    <property type="match status" value="1"/>
</dbReference>
<comment type="subcellular location">
    <subcellularLocation>
        <location evidence="2">Membrane</location>
    </subcellularLocation>
</comment>
<protein>
    <recommendedName>
        <fullName evidence="3">histidine kinase</fullName>
        <ecNumber evidence="3">2.7.13.3</ecNumber>
    </recommendedName>
</protein>
<evidence type="ECO:0000256" key="6">
    <source>
        <dbReference type="ARBA" id="ARBA00022692"/>
    </source>
</evidence>
<evidence type="ECO:0000313" key="13">
    <source>
        <dbReference type="Proteomes" id="UP000199331"/>
    </source>
</evidence>
<evidence type="ECO:0000256" key="4">
    <source>
        <dbReference type="ARBA" id="ARBA00022553"/>
    </source>
</evidence>
<organism evidence="12 13">
    <name type="scientific">Qipengyuania nanhaisediminis</name>
    <dbReference type="NCBI Taxonomy" id="604088"/>
    <lineage>
        <taxon>Bacteria</taxon>
        <taxon>Pseudomonadati</taxon>
        <taxon>Pseudomonadota</taxon>
        <taxon>Alphaproteobacteria</taxon>
        <taxon>Sphingomonadales</taxon>
        <taxon>Erythrobacteraceae</taxon>
        <taxon>Qipengyuania</taxon>
    </lineage>
</organism>
<dbReference type="InterPro" id="IPR005467">
    <property type="entry name" value="His_kinase_dom"/>
</dbReference>
<dbReference type="SUPFAM" id="SSF47384">
    <property type="entry name" value="Homodimeric domain of signal transducing histidine kinase"/>
    <property type="match status" value="1"/>
</dbReference>
<evidence type="ECO:0000313" key="12">
    <source>
        <dbReference type="EMBL" id="SFP31275.1"/>
    </source>
</evidence>
<dbReference type="Pfam" id="PF02518">
    <property type="entry name" value="HATPase_c"/>
    <property type="match status" value="1"/>
</dbReference>
<evidence type="ECO:0000256" key="2">
    <source>
        <dbReference type="ARBA" id="ARBA00004370"/>
    </source>
</evidence>
<accession>A0A1I5PB50</accession>
<dbReference type="InterPro" id="IPR050428">
    <property type="entry name" value="TCS_sensor_his_kinase"/>
</dbReference>
<sequence>MWWTTDQTIQETFAASTRESVDVDLTGLVDIYSSGGQAELEKRIDDRLALNPTDGVRAHYLLANRSGKRIAGDLTEWPDLDPAISESGEIAIGNRSEAYARATLISENLQLLVAHEQPERSFLLARVSLVFLLGGAVFVGCTALFAQIASVRVRDRVSRVSDAFRRHDEPALDRMAAPRNPDEIDQIASQASQAVRRARQLTQAYRDTSEQIAHEIRTPLMHLDSRIMKAIARQPDQSTTAELLEARADIKRLVSTLEALLDIAASQADRGDWKGMNPVDFSSTVRQICELYQDSAEDAGYHLKWEIAEDVNVLGDEAQLRRIVTNLLDNAFKYNRPGGDITVSLQPGPRLSVVDQGPGIPAAEREKIFERFYRGTTAGSDTQGSGMGLALARAIAQRHDLFLGICDNEGGARFVLSPSEGSECV</sequence>
<evidence type="ECO:0000259" key="11">
    <source>
        <dbReference type="PROSITE" id="PS50109"/>
    </source>
</evidence>